<dbReference type="GO" id="GO:0005794">
    <property type="term" value="C:Golgi apparatus"/>
    <property type="evidence" value="ECO:0007669"/>
    <property type="project" value="UniProtKB-ARBA"/>
</dbReference>
<evidence type="ECO:0000313" key="6">
    <source>
        <dbReference type="Proteomes" id="UP000239899"/>
    </source>
</evidence>
<name>A0A2P6U4R2_CHLSO</name>
<dbReference type="OrthoDB" id="529273at2759"/>
<dbReference type="EMBL" id="LHPG02000001">
    <property type="protein sequence ID" value="PRW61308.1"/>
    <property type="molecule type" value="Genomic_DNA"/>
</dbReference>
<accession>A0A2P6U4R2</accession>
<proteinExistence type="predicted"/>
<comment type="caution">
    <text evidence="5">The sequence shown here is derived from an EMBL/GenBank/DDBJ whole genome shotgun (WGS) entry which is preliminary data.</text>
</comment>
<evidence type="ECO:0000259" key="4">
    <source>
        <dbReference type="Pfam" id="PF04577"/>
    </source>
</evidence>
<dbReference type="Pfam" id="PF04577">
    <property type="entry name" value="Glyco_transf_61"/>
    <property type="match status" value="1"/>
</dbReference>
<keyword evidence="1" id="KW-0328">Glycosyltransferase</keyword>
<feature type="domain" description="Glycosyltransferase 61 catalytic" evidence="4">
    <location>
        <begin position="367"/>
        <end position="469"/>
    </location>
</feature>
<keyword evidence="2 5" id="KW-0808">Transferase</keyword>
<organism evidence="5 6">
    <name type="scientific">Chlorella sorokiniana</name>
    <name type="common">Freshwater green alga</name>
    <dbReference type="NCBI Taxonomy" id="3076"/>
    <lineage>
        <taxon>Eukaryota</taxon>
        <taxon>Viridiplantae</taxon>
        <taxon>Chlorophyta</taxon>
        <taxon>core chlorophytes</taxon>
        <taxon>Trebouxiophyceae</taxon>
        <taxon>Chlorellales</taxon>
        <taxon>Chlorellaceae</taxon>
        <taxon>Chlorella clade</taxon>
        <taxon>Chlorella</taxon>
    </lineage>
</organism>
<gene>
    <name evidence="5" type="ORF">C2E21_0041</name>
</gene>
<dbReference type="InterPro" id="IPR049625">
    <property type="entry name" value="Glyco_transf_61_cat"/>
</dbReference>
<dbReference type="GO" id="GO:0016763">
    <property type="term" value="F:pentosyltransferase activity"/>
    <property type="evidence" value="ECO:0007669"/>
    <property type="project" value="UniProtKB-ARBA"/>
</dbReference>
<sequence length="537" mass="59463">MASQQAGRRARHHKGRSSFMLPPACLLGLALLMTALVLFGTTLKSHVLVTADLRPHDVLWNLAQHRPRQQEEARRRAIDYVQQYGALEGREYPRECQDLYHGVAYFAHVQASWQQPVCEPQAGAALGTSLRCHYQFDKYSEMHCTATNLALDIRKFEEEDVLVPRETNNTGPTGLFEEHPRPGLKGELLGDCKLSGVSGGANRWQESDFGKGGQRWLFNSFQSTLGDAQQPHCLAWVEHPVYFLNDKYDSFNLWHALEDVSHAFEAYVLKGWGAEAQVVVMDGGTVASVLGPPYLPVWRKVFSPLRPPVLLRQMVAEARARAGGNLPPQAALCFRDAFFSVHGGISALSRSGSGPTPCVNSTFIRAMSHFITDGLGVTGVRPASRDASQVGLAGMRVVWGLRKNRADRQDEILDLLRRELPKQGIEVVALDFGKLPLEEQIRQVRSADLLAGYHGAALTLSTFMDYPAAMIEVEQEWLCTCNGNCARWKGLDYRLIKVQDVPDSSMPGVLATRVLEEAVAALRVQAYAASFCTVHGE</sequence>
<reference evidence="5 6" key="1">
    <citation type="journal article" date="2018" name="Plant J.">
        <title>Genome sequences of Chlorella sorokiniana UTEX 1602 and Micractinium conductrix SAG 241.80: implications to maltose excretion by a green alga.</title>
        <authorList>
            <person name="Arriola M.B."/>
            <person name="Velmurugan N."/>
            <person name="Zhang Y."/>
            <person name="Plunkett M.H."/>
            <person name="Hondzo H."/>
            <person name="Barney B.M."/>
        </authorList>
    </citation>
    <scope>NUCLEOTIDE SEQUENCE [LARGE SCALE GENOMIC DNA]</scope>
    <source>
        <strain evidence="6">UTEX 1602</strain>
    </source>
</reference>
<evidence type="ECO:0000313" key="5">
    <source>
        <dbReference type="EMBL" id="PRW61308.1"/>
    </source>
</evidence>
<evidence type="ECO:0000256" key="3">
    <source>
        <dbReference type="ARBA" id="ARBA00023180"/>
    </source>
</evidence>
<keyword evidence="6" id="KW-1185">Reference proteome</keyword>
<evidence type="ECO:0000256" key="2">
    <source>
        <dbReference type="ARBA" id="ARBA00022679"/>
    </source>
</evidence>
<evidence type="ECO:0000256" key="1">
    <source>
        <dbReference type="ARBA" id="ARBA00022676"/>
    </source>
</evidence>
<protein>
    <submittedName>
        <fullName evidence="5">EGF domain-specific O-linked N-acetylglucosamine transferase isoform B</fullName>
    </submittedName>
</protein>
<dbReference type="Proteomes" id="UP000239899">
    <property type="component" value="Unassembled WGS sequence"/>
</dbReference>
<dbReference type="AlphaFoldDB" id="A0A2P6U4R2"/>
<dbReference type="PANTHER" id="PTHR20961">
    <property type="entry name" value="GLYCOSYLTRANSFERASE"/>
    <property type="match status" value="1"/>
</dbReference>
<dbReference type="InterPro" id="IPR007657">
    <property type="entry name" value="Glycosyltransferase_61"/>
</dbReference>
<keyword evidence="3" id="KW-0325">Glycoprotein</keyword>